<sequence length="420" mass="43489">MERFVTLASRLTFILPFKGRWLANGQTEGCRPIVGGTPLHHALRARSPSPSRGGWHSRILLALILLLASFAVPAQAERVKDLGTFQGVRPNQLTGYGIVVGLAGTGDDSLQYATEGMKGVVSRFGLTLPQGINPALKNAAAVLVTADLPAFSKPGQRLDITVSALGKAKSLRGGTLILTPLRGADNEIYAMAQGNLAVGGLGVSGADGSQVSVNIPSAGRIPGGATVERAVATGFDTAPTLTFNLAEADLTTALRVADGINRAFGDRRARAMDAVSVTIDAIPGAEDRILMMGMIENIEIAPADAPAKVIVNARTGTVVINGAVRIHPAAVAHGKLTVSVNESPRIVQPAPFSRGQTAQEESSNISIDEQKKPMVNFKGGASLADIVKAVNAIGASPADMVAILEALKQAGAMKAELVVL</sequence>
<dbReference type="PANTHER" id="PTHR30381:SF0">
    <property type="entry name" value="FLAGELLAR P-RING PROTEIN"/>
    <property type="match status" value="1"/>
</dbReference>
<evidence type="ECO:0000313" key="9">
    <source>
        <dbReference type="EMBL" id="GBH31849.1"/>
    </source>
</evidence>
<accession>A0A401J5C8</accession>
<keyword evidence="5" id="KW-0574">Periplasm</keyword>
<evidence type="ECO:0000256" key="2">
    <source>
        <dbReference type="ARBA" id="ARBA00004117"/>
    </source>
</evidence>
<evidence type="ECO:0000256" key="3">
    <source>
        <dbReference type="ARBA" id="ARBA00019515"/>
    </source>
</evidence>
<keyword evidence="9" id="KW-0282">Flagellum</keyword>
<organism evidence="9 10">
    <name type="scientific">Sphingobium xenophagum</name>
    <dbReference type="NCBI Taxonomy" id="121428"/>
    <lineage>
        <taxon>Bacteria</taxon>
        <taxon>Pseudomonadati</taxon>
        <taxon>Pseudomonadota</taxon>
        <taxon>Alphaproteobacteria</taxon>
        <taxon>Sphingomonadales</taxon>
        <taxon>Sphingomonadaceae</taxon>
        <taxon>Sphingobium</taxon>
    </lineage>
</organism>
<dbReference type="GO" id="GO:0009428">
    <property type="term" value="C:bacterial-type flagellum basal body, distal rod, P ring"/>
    <property type="evidence" value="ECO:0007669"/>
    <property type="project" value="InterPro"/>
</dbReference>
<gene>
    <name evidence="8" type="primary">flgI</name>
    <name evidence="9" type="ORF">MBESOW_P3110</name>
</gene>
<keyword evidence="4" id="KW-0732">Signal</keyword>
<keyword evidence="9" id="KW-0966">Cell projection</keyword>
<comment type="subunit">
    <text evidence="8">The basal body constitutes a major portion of the flagellar organelle and consists of four rings (L,P,S, and M) mounted on a central rod.</text>
</comment>
<dbReference type="InterPro" id="IPR001782">
    <property type="entry name" value="Flag_FlgI"/>
</dbReference>
<keyword evidence="10" id="KW-1185">Reference proteome</keyword>
<dbReference type="Proteomes" id="UP000290975">
    <property type="component" value="Unassembled WGS sequence"/>
</dbReference>
<comment type="function">
    <text evidence="1 8">Assembles around the rod to form the L-ring and probably protects the motor/basal body from shearing forces during rotation.</text>
</comment>
<dbReference type="PANTHER" id="PTHR30381">
    <property type="entry name" value="FLAGELLAR P-RING PERIPLASMIC PROTEIN FLGI"/>
    <property type="match status" value="1"/>
</dbReference>
<dbReference type="AlphaFoldDB" id="A0A401J5C8"/>
<comment type="similarity">
    <text evidence="8">Belongs to the FlgI family.</text>
</comment>
<dbReference type="PRINTS" id="PR01010">
    <property type="entry name" value="FLGPRINGFLGI"/>
</dbReference>
<keyword evidence="6 8" id="KW-0975">Bacterial flagellum</keyword>
<evidence type="ECO:0000256" key="5">
    <source>
        <dbReference type="ARBA" id="ARBA00022764"/>
    </source>
</evidence>
<dbReference type="GO" id="GO:0030288">
    <property type="term" value="C:outer membrane-bounded periplasmic space"/>
    <property type="evidence" value="ECO:0007669"/>
    <property type="project" value="InterPro"/>
</dbReference>
<proteinExistence type="inferred from homology"/>
<name>A0A401J5C8_SPHXE</name>
<evidence type="ECO:0000256" key="1">
    <source>
        <dbReference type="ARBA" id="ARBA00002591"/>
    </source>
</evidence>
<evidence type="ECO:0000256" key="8">
    <source>
        <dbReference type="HAMAP-Rule" id="MF_00416"/>
    </source>
</evidence>
<comment type="caution">
    <text evidence="9">The sequence shown here is derived from an EMBL/GenBank/DDBJ whole genome shotgun (WGS) entry which is preliminary data.</text>
</comment>
<protein>
    <recommendedName>
        <fullName evidence="3 8">Flagellar P-ring protein</fullName>
    </recommendedName>
    <alternativeName>
        <fullName evidence="7 8">Basal body P-ring protein</fullName>
    </alternativeName>
</protein>
<evidence type="ECO:0000256" key="7">
    <source>
        <dbReference type="ARBA" id="ARBA00032344"/>
    </source>
</evidence>
<evidence type="ECO:0000256" key="6">
    <source>
        <dbReference type="ARBA" id="ARBA00023143"/>
    </source>
</evidence>
<evidence type="ECO:0000256" key="4">
    <source>
        <dbReference type="ARBA" id="ARBA00022729"/>
    </source>
</evidence>
<dbReference type="EMBL" id="BBQY01000022">
    <property type="protein sequence ID" value="GBH31849.1"/>
    <property type="molecule type" value="Genomic_DNA"/>
</dbReference>
<evidence type="ECO:0000313" key="10">
    <source>
        <dbReference type="Proteomes" id="UP000290975"/>
    </source>
</evidence>
<dbReference type="GO" id="GO:0071973">
    <property type="term" value="P:bacterial-type flagellum-dependent cell motility"/>
    <property type="evidence" value="ECO:0007669"/>
    <property type="project" value="InterPro"/>
</dbReference>
<dbReference type="GO" id="GO:0005198">
    <property type="term" value="F:structural molecule activity"/>
    <property type="evidence" value="ECO:0007669"/>
    <property type="project" value="InterPro"/>
</dbReference>
<keyword evidence="9" id="KW-0969">Cilium</keyword>
<dbReference type="NCBIfam" id="NF003676">
    <property type="entry name" value="PRK05303.1"/>
    <property type="match status" value="1"/>
</dbReference>
<reference evidence="9 10" key="1">
    <citation type="submission" date="2014-12" db="EMBL/GenBank/DDBJ databases">
        <title>Whole genome sequencing of Sphingobium xenophagum OW59.</title>
        <authorList>
            <person name="Ohta Y."/>
            <person name="Nishi S."/>
            <person name="Hatada Y."/>
        </authorList>
    </citation>
    <scope>NUCLEOTIDE SEQUENCE [LARGE SCALE GENOMIC DNA]</scope>
    <source>
        <strain evidence="9 10">OW59</strain>
    </source>
</reference>
<dbReference type="Pfam" id="PF02119">
    <property type="entry name" value="FlgI"/>
    <property type="match status" value="1"/>
</dbReference>
<dbReference type="HAMAP" id="MF_00416">
    <property type="entry name" value="FlgI"/>
    <property type="match status" value="1"/>
</dbReference>
<dbReference type="STRING" id="1192759.GCA_000277525_01065"/>
<comment type="subcellular location">
    <subcellularLocation>
        <location evidence="2 8">Bacterial flagellum basal body</location>
    </subcellularLocation>
</comment>